<evidence type="ECO:0000313" key="6">
    <source>
        <dbReference type="EMBL" id="TCV82735.1"/>
    </source>
</evidence>
<feature type="transmembrane region" description="Helical" evidence="5">
    <location>
        <begin position="201"/>
        <end position="223"/>
    </location>
</feature>
<dbReference type="OrthoDB" id="8752823at2"/>
<name>A0A4R3XSV2_9PROT</name>
<evidence type="ECO:0000256" key="4">
    <source>
        <dbReference type="ARBA" id="ARBA00023136"/>
    </source>
</evidence>
<sequence length="342" mass="35977">MSLPTIVAPLFVDVDTAITGFMLSAASRVSAASIVPFKTLVTVYIFLWGLAMWRGLIDEPMSDAVSRIFRIVLIGVIALGTGVYGPVIANFLYNTPAQLASTLIGATTSPQAVMDVALNKGNDIANAFMSITSLSISQAFADSLAALVTWIFTGIIVLYGAALILLSKIALGIIIALGPLFIAMLLFDSTKSFFQSWISQALNYLFIYALVAAVVMIMFALWLPSLDIAIKNSGAGFSAIIPMMIVGGACFVILMQVTGIASGLAGGVQVGTLGAIGWTGNKLGRGAGAARRGTLRREEFRRADGSRGTEWRGAVPAASRTATKAYKAVKNRFSSGNSVSTK</sequence>
<feature type="transmembrane region" description="Helical" evidence="5">
    <location>
        <begin position="235"/>
        <end position="254"/>
    </location>
</feature>
<dbReference type="EMBL" id="SMCO01000019">
    <property type="protein sequence ID" value="TCV82735.1"/>
    <property type="molecule type" value="Genomic_DNA"/>
</dbReference>
<organism evidence="6 7">
    <name type="scientific">Sulfurirhabdus autotrophica</name>
    <dbReference type="NCBI Taxonomy" id="1706046"/>
    <lineage>
        <taxon>Bacteria</taxon>
        <taxon>Pseudomonadati</taxon>
        <taxon>Pseudomonadota</taxon>
        <taxon>Betaproteobacteria</taxon>
        <taxon>Nitrosomonadales</taxon>
        <taxon>Sulfuricellaceae</taxon>
        <taxon>Sulfurirhabdus</taxon>
    </lineage>
</organism>
<dbReference type="Proteomes" id="UP000295367">
    <property type="component" value="Unassembled WGS sequence"/>
</dbReference>
<feature type="transmembrane region" description="Helical" evidence="5">
    <location>
        <begin position="68"/>
        <end position="93"/>
    </location>
</feature>
<comment type="caution">
    <text evidence="6">The sequence shown here is derived from an EMBL/GenBank/DDBJ whole genome shotgun (WGS) entry which is preliminary data.</text>
</comment>
<dbReference type="AlphaFoldDB" id="A0A4R3XSV2"/>
<comment type="subcellular location">
    <subcellularLocation>
        <location evidence="1">Membrane</location>
        <topology evidence="1">Multi-pass membrane protein</topology>
    </subcellularLocation>
</comment>
<evidence type="ECO:0000256" key="1">
    <source>
        <dbReference type="ARBA" id="ARBA00004141"/>
    </source>
</evidence>
<evidence type="ECO:0000313" key="7">
    <source>
        <dbReference type="Proteomes" id="UP000295367"/>
    </source>
</evidence>
<evidence type="ECO:0000256" key="3">
    <source>
        <dbReference type="ARBA" id="ARBA00022989"/>
    </source>
</evidence>
<keyword evidence="7" id="KW-1185">Reference proteome</keyword>
<keyword evidence="4 5" id="KW-0472">Membrane</keyword>
<dbReference type="InterPro" id="IPR007688">
    <property type="entry name" value="Conjugal_tfr_TrbL/VirB6"/>
</dbReference>
<keyword evidence="3 5" id="KW-1133">Transmembrane helix</keyword>
<dbReference type="Pfam" id="PF04610">
    <property type="entry name" value="TrbL"/>
    <property type="match status" value="1"/>
</dbReference>
<dbReference type="RefSeq" id="WP_124944929.1">
    <property type="nucleotide sequence ID" value="NZ_BHVT01000004.1"/>
</dbReference>
<accession>A0A4R3XSV2</accession>
<proteinExistence type="predicted"/>
<feature type="transmembrane region" description="Helical" evidence="5">
    <location>
        <begin position="139"/>
        <end position="163"/>
    </location>
</feature>
<feature type="transmembrane region" description="Helical" evidence="5">
    <location>
        <begin position="6"/>
        <end position="25"/>
    </location>
</feature>
<feature type="transmembrane region" description="Helical" evidence="5">
    <location>
        <begin position="169"/>
        <end position="189"/>
    </location>
</feature>
<evidence type="ECO:0000256" key="2">
    <source>
        <dbReference type="ARBA" id="ARBA00022692"/>
    </source>
</evidence>
<dbReference type="GO" id="GO:0016020">
    <property type="term" value="C:membrane"/>
    <property type="evidence" value="ECO:0007669"/>
    <property type="project" value="UniProtKB-SubCell"/>
</dbReference>
<evidence type="ECO:0000256" key="5">
    <source>
        <dbReference type="SAM" id="Phobius"/>
    </source>
</evidence>
<keyword evidence="2 5" id="KW-0812">Transmembrane</keyword>
<protein>
    <submittedName>
        <fullName evidence="6">Type IV secretion system protein VirB6</fullName>
    </submittedName>
</protein>
<feature type="transmembrane region" description="Helical" evidence="5">
    <location>
        <begin position="37"/>
        <end position="56"/>
    </location>
</feature>
<gene>
    <name evidence="6" type="ORF">EDC63_11952</name>
</gene>
<dbReference type="GO" id="GO:0030255">
    <property type="term" value="P:protein secretion by the type IV secretion system"/>
    <property type="evidence" value="ECO:0007669"/>
    <property type="project" value="InterPro"/>
</dbReference>
<reference evidence="6 7" key="1">
    <citation type="submission" date="2019-03" db="EMBL/GenBank/DDBJ databases">
        <title>Genomic Encyclopedia of Type Strains, Phase IV (KMG-IV): sequencing the most valuable type-strain genomes for metagenomic binning, comparative biology and taxonomic classification.</title>
        <authorList>
            <person name="Goeker M."/>
        </authorList>
    </citation>
    <scope>NUCLEOTIDE SEQUENCE [LARGE SCALE GENOMIC DNA]</scope>
    <source>
        <strain evidence="6 7">DSM 100309</strain>
    </source>
</reference>